<name>A0AAN9QPM0_CANGL</name>
<sequence>MISNKFGQTQLSPLFFPRFKAPTTEEKPDSSLLLIFPSFHLQQHLSHDFRPCTFFRLITENIMYLKYVPHSHSLEIPPLPTPQRTLPLQTDNDTN</sequence>
<comment type="caution">
    <text evidence="1">The sequence shown here is derived from an EMBL/GenBank/DDBJ whole genome shotgun (WGS) entry which is preliminary data.</text>
</comment>
<organism evidence="1 2">
    <name type="scientific">Canavalia gladiata</name>
    <name type="common">Sword bean</name>
    <name type="synonym">Dolichos gladiatus</name>
    <dbReference type="NCBI Taxonomy" id="3824"/>
    <lineage>
        <taxon>Eukaryota</taxon>
        <taxon>Viridiplantae</taxon>
        <taxon>Streptophyta</taxon>
        <taxon>Embryophyta</taxon>
        <taxon>Tracheophyta</taxon>
        <taxon>Spermatophyta</taxon>
        <taxon>Magnoliopsida</taxon>
        <taxon>eudicotyledons</taxon>
        <taxon>Gunneridae</taxon>
        <taxon>Pentapetalae</taxon>
        <taxon>rosids</taxon>
        <taxon>fabids</taxon>
        <taxon>Fabales</taxon>
        <taxon>Fabaceae</taxon>
        <taxon>Papilionoideae</taxon>
        <taxon>50 kb inversion clade</taxon>
        <taxon>NPAAA clade</taxon>
        <taxon>indigoferoid/millettioid clade</taxon>
        <taxon>Phaseoleae</taxon>
        <taxon>Canavalia</taxon>
    </lineage>
</organism>
<proteinExistence type="predicted"/>
<evidence type="ECO:0000313" key="1">
    <source>
        <dbReference type="EMBL" id="KAK7343474.1"/>
    </source>
</evidence>
<reference evidence="1 2" key="1">
    <citation type="submission" date="2024-01" db="EMBL/GenBank/DDBJ databases">
        <title>The genomes of 5 underutilized Papilionoideae crops provide insights into root nodulation and disease resistanc.</title>
        <authorList>
            <person name="Jiang F."/>
        </authorList>
    </citation>
    <scope>NUCLEOTIDE SEQUENCE [LARGE SCALE GENOMIC DNA]</scope>
    <source>
        <strain evidence="1">LVBAO_FW01</strain>
        <tissue evidence="1">Leaves</tissue>
    </source>
</reference>
<gene>
    <name evidence="1" type="ORF">VNO77_12244</name>
</gene>
<accession>A0AAN9QPM0</accession>
<keyword evidence="2" id="KW-1185">Reference proteome</keyword>
<dbReference type="Proteomes" id="UP001367508">
    <property type="component" value="Unassembled WGS sequence"/>
</dbReference>
<protein>
    <submittedName>
        <fullName evidence="1">Uncharacterized protein</fullName>
    </submittedName>
</protein>
<dbReference type="AlphaFoldDB" id="A0AAN9QPM0"/>
<evidence type="ECO:0000313" key="2">
    <source>
        <dbReference type="Proteomes" id="UP001367508"/>
    </source>
</evidence>
<dbReference type="EMBL" id="JAYMYQ010000003">
    <property type="protein sequence ID" value="KAK7343474.1"/>
    <property type="molecule type" value="Genomic_DNA"/>
</dbReference>